<organism evidence="1 2">
    <name type="scientific">Brevibacterium epidermidis</name>
    <dbReference type="NCBI Taxonomy" id="1698"/>
    <lineage>
        <taxon>Bacteria</taxon>
        <taxon>Bacillati</taxon>
        <taxon>Actinomycetota</taxon>
        <taxon>Actinomycetes</taxon>
        <taxon>Micrococcales</taxon>
        <taxon>Brevibacteriaceae</taxon>
        <taxon>Brevibacterium</taxon>
    </lineage>
</organism>
<dbReference type="EMBL" id="JBGBYS010000013">
    <property type="protein sequence ID" value="MEY9259308.1"/>
    <property type="molecule type" value="Genomic_DNA"/>
</dbReference>
<accession>A0ABV4EL75</accession>
<protein>
    <submittedName>
        <fullName evidence="1">Uncharacterized protein</fullName>
    </submittedName>
</protein>
<dbReference type="Proteomes" id="UP001565435">
    <property type="component" value="Unassembled WGS sequence"/>
</dbReference>
<sequence length="262" mass="29365">MTLTHQSIDGEVKHRWTISDPIRNMQYRVLPGERLLAFAGYLSMFDDTSRTVLVYDSAGVIVSTGSFDIEVTDVRAAEGGSIWVAHDVVLEGGYSRADYGLELYSDDLDPRWMATEECQLWPGEMSVLGENVLSIDDERSAPLCTNPKVRLGNAPEADGWVLHDPDLGQWAFVDDSAPDHLEVTLGWADFEGNWKPYSKGPIALPYPSPMERRKVECDAQSINVWVGQRWYSLTLSSIFDDSVRSIPPRLPDVTFAPESRPR</sequence>
<evidence type="ECO:0000313" key="2">
    <source>
        <dbReference type="Proteomes" id="UP001565435"/>
    </source>
</evidence>
<reference evidence="1 2" key="1">
    <citation type="submission" date="2024-07" db="EMBL/GenBank/DDBJ databases">
        <title>Mealworm larvae gut microbial communities from Newark, Delaware, USA.</title>
        <authorList>
            <person name="Blenner M."/>
        </authorList>
    </citation>
    <scope>NUCLEOTIDE SEQUENCE [LARGE SCALE GENOMIC DNA]</scope>
    <source>
        <strain evidence="1 2">UD i117</strain>
    </source>
</reference>
<gene>
    <name evidence="1" type="ORF">ABH903_002340</name>
</gene>
<evidence type="ECO:0000313" key="1">
    <source>
        <dbReference type="EMBL" id="MEY9259308.1"/>
    </source>
</evidence>
<comment type="caution">
    <text evidence="1">The sequence shown here is derived from an EMBL/GenBank/DDBJ whole genome shotgun (WGS) entry which is preliminary data.</text>
</comment>
<keyword evidence="2" id="KW-1185">Reference proteome</keyword>
<proteinExistence type="predicted"/>
<name>A0ABV4EL75_BREEP</name>
<dbReference type="RefSeq" id="WP_370036575.1">
    <property type="nucleotide sequence ID" value="NZ_JBGBYS010000013.1"/>
</dbReference>